<evidence type="ECO:0000259" key="1">
    <source>
        <dbReference type="Pfam" id="PF04734"/>
    </source>
</evidence>
<dbReference type="EMBL" id="VSSQ01013156">
    <property type="protein sequence ID" value="MPM50849.1"/>
    <property type="molecule type" value="Genomic_DNA"/>
</dbReference>
<dbReference type="InterPro" id="IPR031329">
    <property type="entry name" value="NEUT/ALK_ceramidase_N"/>
</dbReference>
<dbReference type="AlphaFoldDB" id="A0A645ACE6"/>
<protein>
    <recommendedName>
        <fullName evidence="1">Neutral/alkaline non-lysosomal ceramidase N-terminal domain-containing protein</fullName>
    </recommendedName>
</protein>
<gene>
    <name evidence="2" type="ORF">SDC9_97595</name>
</gene>
<proteinExistence type="predicted"/>
<dbReference type="Pfam" id="PF04734">
    <property type="entry name" value="Ceramidase_alk"/>
    <property type="match status" value="1"/>
</dbReference>
<organism evidence="2">
    <name type="scientific">bioreactor metagenome</name>
    <dbReference type="NCBI Taxonomy" id="1076179"/>
    <lineage>
        <taxon>unclassified sequences</taxon>
        <taxon>metagenomes</taxon>
        <taxon>ecological metagenomes</taxon>
    </lineage>
</organism>
<sequence>MKIGYAERDITPREKIDLAGYGIKRTSTGIHDPLMARVLVIRTVPKETIIVQTDLVGMDTEVVAALAKKLKTKPNRIMICCSHTHSGPVGTVDLAGLEHIFGAKNPLYIEYWLEQVTRCYMEAQLKSSETEIGYQQIKAAGISSDRHDNSVGDDRLSVFVLKQANGSKILLYNFSCHPTIMDANNLEITEDLPYGVINELKTEYKGIMFLNGSAGDISTRFTRQASSFAEIEAKGKALASLIRTAAEQISFKPITDIQIEHAQFPVQLKEIPDLNAIRQAMHDQELVVEKAKRDQLDPKEIRVLYSVVEGYSAVLSGVAVLTQLQNLTILVTFMKINDKILIGVPVELFSKLSNKYREQDNRLHYISYCNGYYMYLTNEVAFEKNYYESGTTIFAKGEGERLMAAIDTKLKEYNW</sequence>
<name>A0A645ACE6_9ZZZZ</name>
<reference evidence="2" key="1">
    <citation type="submission" date="2019-08" db="EMBL/GenBank/DDBJ databases">
        <authorList>
            <person name="Kucharzyk K."/>
            <person name="Murdoch R.W."/>
            <person name="Higgins S."/>
            <person name="Loffler F."/>
        </authorList>
    </citation>
    <scope>NUCLEOTIDE SEQUENCE</scope>
</reference>
<feature type="domain" description="Neutral/alkaline non-lysosomal ceramidase N-terminal" evidence="1">
    <location>
        <begin position="2"/>
        <end position="94"/>
    </location>
</feature>
<accession>A0A645ACE6</accession>
<evidence type="ECO:0000313" key="2">
    <source>
        <dbReference type="EMBL" id="MPM50849.1"/>
    </source>
</evidence>
<comment type="caution">
    <text evidence="2">The sequence shown here is derived from an EMBL/GenBank/DDBJ whole genome shotgun (WGS) entry which is preliminary data.</text>
</comment>